<dbReference type="InterPro" id="IPR029058">
    <property type="entry name" value="AB_hydrolase_fold"/>
</dbReference>
<evidence type="ECO:0000313" key="2">
    <source>
        <dbReference type="EMBL" id="CAD8360494.1"/>
    </source>
</evidence>
<dbReference type="GO" id="GO:0006654">
    <property type="term" value="P:phosphatidic acid biosynthetic process"/>
    <property type="evidence" value="ECO:0007669"/>
    <property type="project" value="TreeGrafter"/>
</dbReference>
<dbReference type="InterPro" id="IPR000073">
    <property type="entry name" value="AB_hydrolase_1"/>
</dbReference>
<sequence length="425" mass="44613">MAAMAATTSTLVAWTTIPQRPQPGQMPSCTFQVRLAPKDVNRWVGPGAHGGATPAPTAAVATLAAGPATGAAAAFAGAACTRRRHRRYGLREAPRPFAAADAAAASARSATPVAATAEGPPPPPRRFQVPGGGAALEVLGGPATDGSNESGARSVVLLLIHGSYHAAWCWEPHFLGFFRSKGYDTYALSLRGQGLGTVDGELPAVAGTLEVHAGDIVAFIQHLSEERGLPVVVLGHSFGGLIVQRAVADLVEAGSGAVAGMALLASVPPSGNGGLVWRYLWRSPWLALQITWGFLTRAFERDAALCQELFFDRDVPLADLEGYMQKMRDGCPAGTRLLDLRELQRSLPVPAVPGSLPVLVLGGDRDAIVDVEALDETAAAHGVRSCLVEGATHDAMLGPRWHLAAETVLAWLQELESRRHDQTPK</sequence>
<name>A0A7S0AEB1_9DINO</name>
<reference evidence="2" key="1">
    <citation type="submission" date="2021-01" db="EMBL/GenBank/DDBJ databases">
        <authorList>
            <person name="Corre E."/>
            <person name="Pelletier E."/>
            <person name="Niang G."/>
            <person name="Scheremetjew M."/>
            <person name="Finn R."/>
            <person name="Kale V."/>
            <person name="Holt S."/>
            <person name="Cochrane G."/>
            <person name="Meng A."/>
            <person name="Brown T."/>
            <person name="Cohen L."/>
        </authorList>
    </citation>
    <scope>NUCLEOTIDE SEQUENCE</scope>
    <source>
        <strain evidence="2">Pbaha01</strain>
    </source>
</reference>
<gene>
    <name evidence="2" type="ORF">PBAH0796_LOCUS14890</name>
</gene>
<dbReference type="AlphaFoldDB" id="A0A7S0AEB1"/>
<dbReference type="GO" id="GO:0042171">
    <property type="term" value="F:lysophosphatidic acid acyltransferase activity"/>
    <property type="evidence" value="ECO:0007669"/>
    <property type="project" value="TreeGrafter"/>
</dbReference>
<dbReference type="PANTHER" id="PTHR42886">
    <property type="entry name" value="RE40534P-RELATED"/>
    <property type="match status" value="1"/>
</dbReference>
<dbReference type="Gene3D" id="3.40.50.1820">
    <property type="entry name" value="alpha/beta hydrolase"/>
    <property type="match status" value="1"/>
</dbReference>
<dbReference type="PANTHER" id="PTHR42886:SF42">
    <property type="entry name" value="ALPHA_BETA-HYDROLASES SUPERFAMILY PROTEIN"/>
    <property type="match status" value="1"/>
</dbReference>
<dbReference type="SUPFAM" id="SSF53474">
    <property type="entry name" value="alpha/beta-Hydrolases"/>
    <property type="match status" value="1"/>
</dbReference>
<dbReference type="Pfam" id="PF12697">
    <property type="entry name" value="Abhydrolase_6"/>
    <property type="match status" value="1"/>
</dbReference>
<proteinExistence type="predicted"/>
<evidence type="ECO:0000259" key="1">
    <source>
        <dbReference type="Pfam" id="PF12697"/>
    </source>
</evidence>
<protein>
    <recommendedName>
        <fullName evidence="1">AB hydrolase-1 domain-containing protein</fullName>
    </recommendedName>
</protein>
<dbReference type="GO" id="GO:0055088">
    <property type="term" value="P:lipid homeostasis"/>
    <property type="evidence" value="ECO:0007669"/>
    <property type="project" value="TreeGrafter"/>
</dbReference>
<dbReference type="EMBL" id="HBEG01024533">
    <property type="protein sequence ID" value="CAD8360494.1"/>
    <property type="molecule type" value="Transcribed_RNA"/>
</dbReference>
<organism evidence="2">
    <name type="scientific">Pyrodinium bahamense</name>
    <dbReference type="NCBI Taxonomy" id="73915"/>
    <lineage>
        <taxon>Eukaryota</taxon>
        <taxon>Sar</taxon>
        <taxon>Alveolata</taxon>
        <taxon>Dinophyceae</taxon>
        <taxon>Gonyaulacales</taxon>
        <taxon>Pyrocystaceae</taxon>
        <taxon>Pyrodinium</taxon>
    </lineage>
</organism>
<feature type="domain" description="AB hydrolase-1" evidence="1">
    <location>
        <begin position="157"/>
        <end position="399"/>
    </location>
</feature>
<accession>A0A7S0AEB1</accession>
<dbReference type="GO" id="GO:0052689">
    <property type="term" value="F:carboxylic ester hydrolase activity"/>
    <property type="evidence" value="ECO:0007669"/>
    <property type="project" value="TreeGrafter"/>
</dbReference>